<dbReference type="Gene3D" id="1.20.81.30">
    <property type="entry name" value="Type II secretion system (T2SS), domain F"/>
    <property type="match status" value="2"/>
</dbReference>
<dbReference type="GO" id="GO:0005886">
    <property type="term" value="C:plasma membrane"/>
    <property type="evidence" value="ECO:0007669"/>
    <property type="project" value="UniProtKB-SubCell"/>
</dbReference>
<organism evidence="9 10">
    <name type="scientific">Odoribacter splanchnicus</name>
    <dbReference type="NCBI Taxonomy" id="28118"/>
    <lineage>
        <taxon>Bacteria</taxon>
        <taxon>Pseudomonadati</taxon>
        <taxon>Bacteroidota</taxon>
        <taxon>Bacteroidia</taxon>
        <taxon>Bacteroidales</taxon>
        <taxon>Odoribacteraceae</taxon>
        <taxon>Odoribacter</taxon>
    </lineage>
</organism>
<dbReference type="RefSeq" id="WP_118108503.1">
    <property type="nucleotide sequence ID" value="NZ_QRYW01000046.1"/>
</dbReference>
<comment type="subcellular location">
    <subcellularLocation>
        <location evidence="1">Cell membrane</location>
        <topology evidence="1">Multi-pass membrane protein</topology>
    </subcellularLocation>
</comment>
<accession>A0A412W6C5</accession>
<reference evidence="9 10" key="1">
    <citation type="submission" date="2018-08" db="EMBL/GenBank/DDBJ databases">
        <title>A genome reference for cultivated species of the human gut microbiota.</title>
        <authorList>
            <person name="Zou Y."/>
            <person name="Xue W."/>
            <person name="Luo G."/>
        </authorList>
    </citation>
    <scope>NUCLEOTIDE SEQUENCE [LARGE SCALE GENOMIC DNA]</scope>
    <source>
        <strain evidence="9 10">AF14-6AC</strain>
    </source>
</reference>
<evidence type="ECO:0000313" key="9">
    <source>
        <dbReference type="EMBL" id="RGV19773.1"/>
    </source>
</evidence>
<dbReference type="Proteomes" id="UP000283426">
    <property type="component" value="Unassembled WGS sequence"/>
</dbReference>
<evidence type="ECO:0000256" key="3">
    <source>
        <dbReference type="ARBA" id="ARBA00022475"/>
    </source>
</evidence>
<comment type="similarity">
    <text evidence="2">Belongs to the GSP F family.</text>
</comment>
<evidence type="ECO:0000259" key="8">
    <source>
        <dbReference type="Pfam" id="PF00482"/>
    </source>
</evidence>
<dbReference type="InterPro" id="IPR018076">
    <property type="entry name" value="T2SS_GspF_dom"/>
</dbReference>
<evidence type="ECO:0000256" key="5">
    <source>
        <dbReference type="ARBA" id="ARBA00022989"/>
    </source>
</evidence>
<evidence type="ECO:0000256" key="4">
    <source>
        <dbReference type="ARBA" id="ARBA00022692"/>
    </source>
</evidence>
<dbReference type="PANTHER" id="PTHR30012:SF0">
    <property type="entry name" value="TYPE II SECRETION SYSTEM PROTEIN F-RELATED"/>
    <property type="match status" value="1"/>
</dbReference>
<dbReference type="Pfam" id="PF00482">
    <property type="entry name" value="T2SSF"/>
    <property type="match status" value="2"/>
</dbReference>
<dbReference type="InterPro" id="IPR042094">
    <property type="entry name" value="T2SS_GspF_sf"/>
</dbReference>
<evidence type="ECO:0000256" key="7">
    <source>
        <dbReference type="SAM" id="Phobius"/>
    </source>
</evidence>
<comment type="caution">
    <text evidence="9">The sequence shown here is derived from an EMBL/GenBank/DDBJ whole genome shotgun (WGS) entry which is preliminary data.</text>
</comment>
<dbReference type="EMBL" id="QRYW01000046">
    <property type="protein sequence ID" value="RGV19773.1"/>
    <property type="molecule type" value="Genomic_DNA"/>
</dbReference>
<protein>
    <submittedName>
        <fullName evidence="9">Type II secretion system F family protein</fullName>
    </submittedName>
</protein>
<feature type="domain" description="Type II secretion system protein GspF" evidence="8">
    <location>
        <begin position="218"/>
        <end position="341"/>
    </location>
</feature>
<evidence type="ECO:0000313" key="10">
    <source>
        <dbReference type="Proteomes" id="UP000283426"/>
    </source>
</evidence>
<keyword evidence="6 7" id="KW-0472">Membrane</keyword>
<feature type="transmembrane region" description="Helical" evidence="7">
    <location>
        <begin position="114"/>
        <end position="140"/>
    </location>
</feature>
<keyword evidence="4 7" id="KW-0812">Transmembrane</keyword>
<dbReference type="AlphaFoldDB" id="A0A412W6C5"/>
<name>A0A412W6C5_9BACT</name>
<feature type="transmembrane region" description="Helical" evidence="7">
    <location>
        <begin position="318"/>
        <end position="340"/>
    </location>
</feature>
<feature type="transmembrane region" description="Helical" evidence="7">
    <location>
        <begin position="160"/>
        <end position="184"/>
    </location>
</feature>
<dbReference type="InterPro" id="IPR003004">
    <property type="entry name" value="GspF/PilC"/>
</dbReference>
<keyword evidence="3" id="KW-1003">Cell membrane</keyword>
<sequence length="350" mass="39234">MNRNIKPLKESKKEMLFSGLHVLLTAGLDFSHSFRLLIEEEKEEKIRLLLKEIYASVVDGDTLNGSFARSRQFGALDCGVLRIGEETGRIAEALAFLADYYRKRIEQRRMISGAVSYPVIILVTALVVLVFMVTVIVPMFEQVYARMGSELPWLTRRIIIFSRYLPNLLLGMGGIAAVAGCCCYRWRKCGAVQAFLAVVILKLPFIGSVVRQNQQARFCKLLRLLYGSGVPLLHALELLRDIITFYPYRQSFGVIGEELRRGGLFAAGLARFPHIYDRKLCALLRVGEETNHLGEMLGRQGDRLTQELEHRLKQLGGFLEPVLILGVGGLVALVLIAMYLPMFKLGGTIG</sequence>
<feature type="domain" description="Type II secretion system protein GspF" evidence="8">
    <location>
        <begin position="22"/>
        <end position="138"/>
    </location>
</feature>
<gene>
    <name evidence="9" type="ORF">DWW24_17615</name>
</gene>
<evidence type="ECO:0000256" key="2">
    <source>
        <dbReference type="ARBA" id="ARBA00005745"/>
    </source>
</evidence>
<keyword evidence="5 7" id="KW-1133">Transmembrane helix</keyword>
<dbReference type="PRINTS" id="PR00812">
    <property type="entry name" value="BCTERIALGSPF"/>
</dbReference>
<evidence type="ECO:0000256" key="1">
    <source>
        <dbReference type="ARBA" id="ARBA00004651"/>
    </source>
</evidence>
<dbReference type="PANTHER" id="PTHR30012">
    <property type="entry name" value="GENERAL SECRETION PATHWAY PROTEIN"/>
    <property type="match status" value="1"/>
</dbReference>
<proteinExistence type="inferred from homology"/>
<evidence type="ECO:0000256" key="6">
    <source>
        <dbReference type="ARBA" id="ARBA00023136"/>
    </source>
</evidence>